<keyword evidence="6" id="KW-1185">Reference proteome</keyword>
<evidence type="ECO:0000313" key="6">
    <source>
        <dbReference type="Proteomes" id="UP000694396"/>
    </source>
</evidence>
<reference evidence="5" key="1">
    <citation type="submission" date="2025-08" db="UniProtKB">
        <authorList>
            <consortium name="Ensembl"/>
        </authorList>
    </citation>
    <scope>IDENTIFICATION</scope>
</reference>
<evidence type="ECO:0000256" key="1">
    <source>
        <dbReference type="ARBA" id="ARBA00004401"/>
    </source>
</evidence>
<dbReference type="PROSITE" id="PS50041">
    <property type="entry name" value="C_TYPE_LECTIN_2"/>
    <property type="match status" value="1"/>
</dbReference>
<reference evidence="5" key="2">
    <citation type="submission" date="2025-09" db="UniProtKB">
        <authorList>
            <consortium name="Ensembl"/>
        </authorList>
    </citation>
    <scope>IDENTIFICATION</scope>
</reference>
<sequence>MSQTQKAICSRLRDSGCELEESEFCSGNGVVKELLHLQKGPAARLTHLIVAQEATCHKQGDDTCERAVSEDMESGLCSSDGSVREPLGPQGTSATGNGHRRVLRRFLGKWFRSHPRVTLVLLIVLVLLVLALVVALAVQSAPQLPVPPATPQLVLGCPSGWVGYNGVCYYLSRDSGTWDEGQERCSELGASLAIAKDEAMDLLFRLRGNVDYWLGLRRRGRRLQWGDGSDFSSWVPVLGDSECVCLADHKFWSQSCSNQRPYLCSKAQGPL</sequence>
<dbReference type="SUPFAM" id="SSF56436">
    <property type="entry name" value="C-type lectin-like"/>
    <property type="match status" value="1"/>
</dbReference>
<organism evidence="5 6">
    <name type="scientific">Cyanoderma ruficeps</name>
    <name type="common">rufous-capped babbler</name>
    <dbReference type="NCBI Taxonomy" id="181631"/>
    <lineage>
        <taxon>Eukaryota</taxon>
        <taxon>Metazoa</taxon>
        <taxon>Chordata</taxon>
        <taxon>Craniata</taxon>
        <taxon>Vertebrata</taxon>
        <taxon>Euteleostomi</taxon>
        <taxon>Archelosauria</taxon>
        <taxon>Archosauria</taxon>
        <taxon>Dinosauria</taxon>
        <taxon>Saurischia</taxon>
        <taxon>Theropoda</taxon>
        <taxon>Coelurosauria</taxon>
        <taxon>Aves</taxon>
        <taxon>Neognathae</taxon>
        <taxon>Neoaves</taxon>
        <taxon>Telluraves</taxon>
        <taxon>Australaves</taxon>
        <taxon>Passeriformes</taxon>
        <taxon>Sylvioidea</taxon>
        <taxon>Timaliidae</taxon>
        <taxon>Cyanoderma</taxon>
    </lineage>
</organism>
<dbReference type="InterPro" id="IPR050828">
    <property type="entry name" value="C-type_lectin/matrix_domain"/>
</dbReference>
<dbReference type="Pfam" id="PF00059">
    <property type="entry name" value="Lectin_C"/>
    <property type="match status" value="1"/>
</dbReference>
<dbReference type="InterPro" id="IPR001304">
    <property type="entry name" value="C-type_lectin-like"/>
</dbReference>
<keyword evidence="3" id="KW-0812">Transmembrane</keyword>
<feature type="domain" description="C-type lectin" evidence="4">
    <location>
        <begin position="164"/>
        <end position="265"/>
    </location>
</feature>
<dbReference type="PANTHER" id="PTHR45710:SF26">
    <property type="entry name" value="RH26557P"/>
    <property type="match status" value="1"/>
</dbReference>
<proteinExistence type="predicted"/>
<dbReference type="AlphaFoldDB" id="A0A8C3QPR5"/>
<evidence type="ECO:0000259" key="4">
    <source>
        <dbReference type="PROSITE" id="PS50041"/>
    </source>
</evidence>
<comment type="subcellular location">
    <subcellularLocation>
        <location evidence="1">Cell membrane</location>
        <topology evidence="1">Single-pass type II membrane protein</topology>
    </subcellularLocation>
</comment>
<name>A0A8C3QPR5_9PASS</name>
<dbReference type="SMART" id="SM00034">
    <property type="entry name" value="CLECT"/>
    <property type="match status" value="1"/>
</dbReference>
<dbReference type="GO" id="GO:0005886">
    <property type="term" value="C:plasma membrane"/>
    <property type="evidence" value="ECO:0007669"/>
    <property type="project" value="UniProtKB-SubCell"/>
</dbReference>
<dbReference type="Gene3D" id="3.10.100.10">
    <property type="entry name" value="Mannose-Binding Protein A, subunit A"/>
    <property type="match status" value="1"/>
</dbReference>
<feature type="region of interest" description="Disordered" evidence="2">
    <location>
        <begin position="75"/>
        <end position="96"/>
    </location>
</feature>
<dbReference type="InterPro" id="IPR016187">
    <property type="entry name" value="CTDL_fold"/>
</dbReference>
<protein>
    <recommendedName>
        <fullName evidence="4">C-type lectin domain-containing protein</fullName>
    </recommendedName>
</protein>
<evidence type="ECO:0000256" key="2">
    <source>
        <dbReference type="SAM" id="MobiDB-lite"/>
    </source>
</evidence>
<evidence type="ECO:0000313" key="5">
    <source>
        <dbReference type="Ensembl" id="ENSCRFP00000009336.1"/>
    </source>
</evidence>
<keyword evidence="3" id="KW-1133">Transmembrane helix</keyword>
<feature type="transmembrane region" description="Helical" evidence="3">
    <location>
        <begin position="117"/>
        <end position="138"/>
    </location>
</feature>
<dbReference type="InterPro" id="IPR016186">
    <property type="entry name" value="C-type_lectin-like/link_sf"/>
</dbReference>
<accession>A0A8C3QPR5</accession>
<evidence type="ECO:0000256" key="3">
    <source>
        <dbReference type="SAM" id="Phobius"/>
    </source>
</evidence>
<dbReference type="Proteomes" id="UP000694396">
    <property type="component" value="Unplaced"/>
</dbReference>
<dbReference type="PANTHER" id="PTHR45710">
    <property type="entry name" value="C-TYPE LECTIN DOMAIN-CONTAINING PROTEIN 180"/>
    <property type="match status" value="1"/>
</dbReference>
<keyword evidence="3" id="KW-0472">Membrane</keyword>
<dbReference type="Ensembl" id="ENSCRFT00000009671.1">
    <property type="protein sequence ID" value="ENSCRFP00000009336.1"/>
    <property type="gene ID" value="ENSCRFG00000007302.1"/>
</dbReference>